<dbReference type="GO" id="GO:0044879">
    <property type="term" value="P:mitotic morphogenesis checkpoint signaling"/>
    <property type="evidence" value="ECO:0007669"/>
    <property type="project" value="EnsemblFungi"/>
</dbReference>
<dbReference type="FunFam" id="1.10.510.10:FF:000394">
    <property type="entry name" value="Serine/threonine-protein kinase HSL1"/>
    <property type="match status" value="1"/>
</dbReference>
<feature type="region of interest" description="Disordered" evidence="13">
    <location>
        <begin position="734"/>
        <end position="754"/>
    </location>
</feature>
<dbReference type="Gene3D" id="1.10.510.10">
    <property type="entry name" value="Transferase(Phosphotransferase) domain 1"/>
    <property type="match status" value="1"/>
</dbReference>
<dbReference type="PANTHER" id="PTHR24346:SF110">
    <property type="entry name" value="NON-SPECIFIC SERINE_THREONINE PROTEIN KINASE"/>
    <property type="match status" value="1"/>
</dbReference>
<keyword evidence="4" id="KW-0723">Serine/threonine-protein kinase</keyword>
<keyword evidence="9 12" id="KW-0067">ATP-binding</keyword>
<dbReference type="InParanoid" id="G8JWK3"/>
<dbReference type="KEGG" id="erc:Ecym_7392"/>
<feature type="compositionally biased region" description="Polar residues" evidence="13">
    <location>
        <begin position="659"/>
        <end position="668"/>
    </location>
</feature>
<dbReference type="InterPro" id="IPR017441">
    <property type="entry name" value="Protein_kinase_ATP_BS"/>
</dbReference>
<comment type="catalytic activity">
    <reaction evidence="10">
        <text>L-threonyl-[protein] + ATP = O-phospho-L-threonyl-[protein] + ADP + H(+)</text>
        <dbReference type="Rhea" id="RHEA:46608"/>
        <dbReference type="Rhea" id="RHEA-COMP:11060"/>
        <dbReference type="Rhea" id="RHEA-COMP:11605"/>
        <dbReference type="ChEBI" id="CHEBI:15378"/>
        <dbReference type="ChEBI" id="CHEBI:30013"/>
        <dbReference type="ChEBI" id="CHEBI:30616"/>
        <dbReference type="ChEBI" id="CHEBI:61977"/>
        <dbReference type="ChEBI" id="CHEBI:456216"/>
        <dbReference type="EC" id="2.7.11.1"/>
    </reaction>
</comment>
<evidence type="ECO:0000313" key="16">
    <source>
        <dbReference type="Proteomes" id="UP000006790"/>
    </source>
</evidence>
<gene>
    <name evidence="15" type="ordered locus">Ecym_7392</name>
</gene>
<evidence type="ECO:0000256" key="10">
    <source>
        <dbReference type="ARBA" id="ARBA00047899"/>
    </source>
</evidence>
<feature type="region of interest" description="Disordered" evidence="13">
    <location>
        <begin position="551"/>
        <end position="570"/>
    </location>
</feature>
<dbReference type="GO" id="GO:1902935">
    <property type="term" value="P:protein localization to septin ring"/>
    <property type="evidence" value="ECO:0007669"/>
    <property type="project" value="EnsemblFungi"/>
</dbReference>
<comment type="subcellular location">
    <subcellularLocation>
        <location evidence="1">Bud neck</location>
    </subcellularLocation>
</comment>
<dbReference type="InterPro" id="IPR008271">
    <property type="entry name" value="Ser/Thr_kinase_AS"/>
</dbReference>
<proteinExistence type="inferred from homology"/>
<evidence type="ECO:0000256" key="8">
    <source>
        <dbReference type="ARBA" id="ARBA00022777"/>
    </source>
</evidence>
<evidence type="ECO:0000256" key="1">
    <source>
        <dbReference type="ARBA" id="ARBA00004266"/>
    </source>
</evidence>
<feature type="compositionally biased region" description="Low complexity" evidence="13">
    <location>
        <begin position="641"/>
        <end position="658"/>
    </location>
</feature>
<protein>
    <recommendedName>
        <fullName evidence="3">non-specific serine/threonine protein kinase</fullName>
        <ecNumber evidence="3">2.7.11.1</ecNumber>
    </recommendedName>
</protein>
<reference evidence="16" key="1">
    <citation type="journal article" date="2012" name="G3 (Bethesda)">
        <title>Pichia sorbitophila, an interspecies yeast hybrid reveals early steps of genome resolution following polyploidization.</title>
        <authorList>
            <person name="Leh Louis V."/>
            <person name="Despons L."/>
            <person name="Friedrich A."/>
            <person name="Martin T."/>
            <person name="Durrens P."/>
            <person name="Casaregola S."/>
            <person name="Neuveglise C."/>
            <person name="Fairhead C."/>
            <person name="Marck C."/>
            <person name="Cruz J.A."/>
            <person name="Straub M.L."/>
            <person name="Kugler V."/>
            <person name="Sacerdot C."/>
            <person name="Uzunov Z."/>
            <person name="Thierry A."/>
            <person name="Weiss S."/>
            <person name="Bleykasten C."/>
            <person name="De Montigny J."/>
            <person name="Jacques N."/>
            <person name="Jung P."/>
            <person name="Lemaire M."/>
            <person name="Mallet S."/>
            <person name="Morel G."/>
            <person name="Richard G.F."/>
            <person name="Sarkar A."/>
            <person name="Savel G."/>
            <person name="Schacherer J."/>
            <person name="Seret M.L."/>
            <person name="Talla E."/>
            <person name="Samson G."/>
            <person name="Jubin C."/>
            <person name="Poulain J."/>
            <person name="Vacherie B."/>
            <person name="Barbe V."/>
            <person name="Pelletier E."/>
            <person name="Sherman D.J."/>
            <person name="Westhof E."/>
            <person name="Weissenbach J."/>
            <person name="Baret P.V."/>
            <person name="Wincker P."/>
            <person name="Gaillardin C."/>
            <person name="Dujon B."/>
            <person name="Souciet J.L."/>
        </authorList>
    </citation>
    <scope>NUCLEOTIDE SEQUENCE [LARGE SCALE GENOMIC DNA]</scope>
    <source>
        <strain evidence="16">CBS 270.75 / DBVPG 7215 / KCTC 17166 / NRRL Y-17582</strain>
    </source>
</reference>
<feature type="region of interest" description="Disordered" evidence="13">
    <location>
        <begin position="1"/>
        <end position="24"/>
    </location>
</feature>
<feature type="binding site" evidence="12">
    <location>
        <position position="93"/>
    </location>
    <ligand>
        <name>ATP</name>
        <dbReference type="ChEBI" id="CHEBI:30616"/>
    </ligand>
</feature>
<dbReference type="GO" id="GO:0004674">
    <property type="term" value="F:protein serine/threonine kinase activity"/>
    <property type="evidence" value="ECO:0007669"/>
    <property type="project" value="UniProtKB-KW"/>
</dbReference>
<evidence type="ECO:0000256" key="6">
    <source>
        <dbReference type="ARBA" id="ARBA00022679"/>
    </source>
</evidence>
<dbReference type="STRING" id="931890.G8JWK3"/>
<keyword evidence="6" id="KW-0808">Transferase</keyword>
<dbReference type="EC" id="2.7.11.1" evidence="3"/>
<evidence type="ECO:0000256" key="3">
    <source>
        <dbReference type="ARBA" id="ARBA00012513"/>
    </source>
</evidence>
<name>G8JWK3_ERECY</name>
<feature type="region of interest" description="Disordered" evidence="13">
    <location>
        <begin position="1236"/>
        <end position="1262"/>
    </location>
</feature>
<dbReference type="InterPro" id="IPR000719">
    <property type="entry name" value="Prot_kinase_dom"/>
</dbReference>
<evidence type="ECO:0000256" key="7">
    <source>
        <dbReference type="ARBA" id="ARBA00022741"/>
    </source>
</evidence>
<evidence type="ECO:0000313" key="15">
    <source>
        <dbReference type="EMBL" id="AET41218.1"/>
    </source>
</evidence>
<dbReference type="Pfam" id="PF00069">
    <property type="entry name" value="Pkinase"/>
    <property type="match status" value="1"/>
</dbReference>
<feature type="region of interest" description="Disordered" evidence="13">
    <location>
        <begin position="471"/>
        <end position="533"/>
    </location>
</feature>
<dbReference type="InterPro" id="IPR011009">
    <property type="entry name" value="Kinase-like_dom_sf"/>
</dbReference>
<sequence length="1434" mass="159530">MTVAKQTGISMGNARAGTRNTDEHIDQVVQSVSDATKRLSQISNASTTVRKTGKKKNRDTVGPWKLGKTLGKGSSGRVRLAKNMETGKLAAIKIVPKRNVRHNNTQLTSLPYGIEREIIIMKLISHPNVMALYEVWENKPELYLVLEYVEGGELFDYLISRGKLPEQEAVHYFKQIVQGVSYCHHFNICHRDLKPENLLLDKKNLSVKIADFGMAALETTDKLLETSCGSPHYASPEIVMGQKYHGSPSDVWSCGIILFALLTGHLPFNDDNVKKLLLKVQSGKYQMPQNISNEAKDLIAKILIVDPAMRITIDEVLEHPLLLKYQKTRSKSSSNLHALDSTPNIVVLESEDKIDESILSNLQILWHGAPKEYLTGKLLQQGFTEEKLFYSLLLRYQERQKLPEASQPKPLSSLAPLRKTGSSNADTPQLGVLSAPRIVQKSQFSVNTLAKSPKKTREGYVASSSRVFKHSVSRRSLHVSPSSMKNSASSRSLKSSSSRMRLNSPCKQPSSPSKPATSPGKRRTLHNSASKRSLYSLSSISKRSLNLNEFLQDRPGSKTPPLPSTPFQFTDNEEQKTTTAAINEAKKIAKKTIYTSVLDDFQVSGSGNISSLPPVNKHPMSAAPIVQPAFMFGVGTGPVSNRASANSLSRPSLNSRPSYQSFRANSRSSARKEFSPRESSSVYDATNSNLRQGTDKSNMSTEEFLNTKPVMEKIQSRDLSLDRRLKISSPLASVAGKHGGVSLDPRRSAPDPPKTIENLLRRYSISNSLKSKSSLKKKRDSGAWSITGKSIFQDLGELPEENEHVKKVETRSSIDEYRQALTAVEVAKSTPVTDSSILAQSSSIHSNSRGSDGDHKAGAVERIQIDPVDSENTTLELNSRSPNGLLKMPSSFLHSSNTFANLNDFISNMNEDHDPNNNKASKMDVEVCNKPTSDSVMKHNLRTLTSGDHLNTSLTRRESKNSIQHDLRSNFSDLSCVVDLPIYTYTARAITISPANQNVLNISPVEQFYSEDMLDPKNSKEQLLSAVKLKPSFRIPHRQVTEEGTDKTIMTQEGESVNIFEDAPEDEGSLTTSSSGSVPNVHRKAVSIDTLNTTFVLAPTVDIRTSLYVNGSSTLPRETTEEIISKFKLSPERMQSNTKNAQRYSYQMTWSRSMVSMFKDLDNEIRIIEEPEGSETMNILSKGVRSLNVLEPPIEEQRIAVADIDDNQKEGQNIKRVTMLFDEYEPQNVFKRSPVKASKEDTVVSKPMKRQSPVPLPIDNGNTGFGNASGAVLTPIVESPIEPLTANTTARKHAQGSSSNKPTHASDGLKRSKGNWLTRLLHSFSKPRTLCQIHYTELTFDEVNLLILQKIGHSDIDFELKYIERRKGKQKIEYECWFTDGSFKHKINIFGENSTPTTVHIKHKSKNNNEETFSKLNEEIVTLIKKEEVKQAVK</sequence>
<keyword evidence="5" id="KW-0597">Phosphoprotein</keyword>
<dbReference type="RefSeq" id="XP_003648035.1">
    <property type="nucleotide sequence ID" value="XM_003647987.1"/>
</dbReference>
<feature type="domain" description="Protein kinase" evidence="14">
    <location>
        <begin position="64"/>
        <end position="322"/>
    </location>
</feature>
<feature type="compositionally biased region" description="Polar residues" evidence="13">
    <location>
        <begin position="1"/>
        <end position="10"/>
    </location>
</feature>
<evidence type="ECO:0000256" key="11">
    <source>
        <dbReference type="ARBA" id="ARBA00048679"/>
    </source>
</evidence>
<dbReference type="GeneID" id="11471441"/>
<dbReference type="OrthoDB" id="504170at2759"/>
<feature type="region of interest" description="Disordered" evidence="13">
    <location>
        <begin position="837"/>
        <end position="856"/>
    </location>
</feature>
<keyword evidence="16" id="KW-1185">Reference proteome</keyword>
<dbReference type="GO" id="GO:0005524">
    <property type="term" value="F:ATP binding"/>
    <property type="evidence" value="ECO:0007669"/>
    <property type="project" value="UniProtKB-UniRule"/>
</dbReference>
<accession>G8JWK3</accession>
<dbReference type="SUPFAM" id="SSF56112">
    <property type="entry name" value="Protein kinase-like (PK-like)"/>
    <property type="match status" value="1"/>
</dbReference>
<dbReference type="GO" id="GO:0000086">
    <property type="term" value="P:G2/M transition of mitotic cell cycle"/>
    <property type="evidence" value="ECO:0007669"/>
    <property type="project" value="EnsemblFungi"/>
</dbReference>
<dbReference type="PROSITE" id="PS50011">
    <property type="entry name" value="PROTEIN_KINASE_DOM"/>
    <property type="match status" value="1"/>
</dbReference>
<feature type="compositionally biased region" description="Polar residues" evidence="13">
    <location>
        <begin position="1287"/>
        <end position="1303"/>
    </location>
</feature>
<evidence type="ECO:0000256" key="4">
    <source>
        <dbReference type="ARBA" id="ARBA00022527"/>
    </source>
</evidence>
<dbReference type="OMA" id="HLPFNDD"/>
<dbReference type="EMBL" id="CP002503">
    <property type="protein sequence ID" value="AET41218.1"/>
    <property type="molecule type" value="Genomic_DNA"/>
</dbReference>
<feature type="compositionally biased region" description="Low complexity" evidence="13">
    <location>
        <begin position="480"/>
        <end position="515"/>
    </location>
</feature>
<comment type="similarity">
    <text evidence="2">Belongs to the protein kinase superfamily. CAMK Ser/Thr protein kinase family. NIM1 subfamily.</text>
</comment>
<dbReference type="Proteomes" id="UP000006790">
    <property type="component" value="Chromosome 7"/>
</dbReference>
<dbReference type="GO" id="GO:0030163">
    <property type="term" value="P:protein catabolic process"/>
    <property type="evidence" value="ECO:0007669"/>
    <property type="project" value="EnsemblFungi"/>
</dbReference>
<organism evidence="15 16">
    <name type="scientific">Eremothecium cymbalariae (strain CBS 270.75 / DBVPG 7215 / KCTC 17166 / NRRL Y-17582)</name>
    <name type="common">Yeast</name>
    <dbReference type="NCBI Taxonomy" id="931890"/>
    <lineage>
        <taxon>Eukaryota</taxon>
        <taxon>Fungi</taxon>
        <taxon>Dikarya</taxon>
        <taxon>Ascomycota</taxon>
        <taxon>Saccharomycotina</taxon>
        <taxon>Saccharomycetes</taxon>
        <taxon>Saccharomycetales</taxon>
        <taxon>Saccharomycetaceae</taxon>
        <taxon>Eremothecium</taxon>
    </lineage>
</organism>
<feature type="region of interest" description="Disordered" evidence="13">
    <location>
        <begin position="404"/>
        <end position="432"/>
    </location>
</feature>
<dbReference type="PROSITE" id="PS00108">
    <property type="entry name" value="PROTEIN_KINASE_ST"/>
    <property type="match status" value="1"/>
</dbReference>
<comment type="catalytic activity">
    <reaction evidence="11">
        <text>L-seryl-[protein] + ATP = O-phospho-L-seryl-[protein] + ADP + H(+)</text>
        <dbReference type="Rhea" id="RHEA:17989"/>
        <dbReference type="Rhea" id="RHEA-COMP:9863"/>
        <dbReference type="Rhea" id="RHEA-COMP:11604"/>
        <dbReference type="ChEBI" id="CHEBI:15378"/>
        <dbReference type="ChEBI" id="CHEBI:29999"/>
        <dbReference type="ChEBI" id="CHEBI:30616"/>
        <dbReference type="ChEBI" id="CHEBI:83421"/>
        <dbReference type="ChEBI" id="CHEBI:456216"/>
        <dbReference type="EC" id="2.7.11.1"/>
    </reaction>
</comment>
<feature type="compositionally biased region" description="Low complexity" evidence="13">
    <location>
        <begin position="837"/>
        <end position="848"/>
    </location>
</feature>
<dbReference type="CDD" id="cd14081">
    <property type="entry name" value="STKc_BRSK1_2"/>
    <property type="match status" value="1"/>
</dbReference>
<evidence type="ECO:0000256" key="12">
    <source>
        <dbReference type="PROSITE-ProRule" id="PRU10141"/>
    </source>
</evidence>
<evidence type="ECO:0000256" key="13">
    <source>
        <dbReference type="SAM" id="MobiDB-lite"/>
    </source>
</evidence>
<feature type="compositionally biased region" description="Polar residues" evidence="13">
    <location>
        <begin position="677"/>
        <end position="704"/>
    </location>
</feature>
<dbReference type="GO" id="GO:1900481">
    <property type="term" value="P:negative regulation of diacylglycerol biosynthetic process"/>
    <property type="evidence" value="ECO:0007669"/>
    <property type="project" value="EnsemblFungi"/>
</dbReference>
<dbReference type="PANTHER" id="PTHR24346">
    <property type="entry name" value="MAP/MICROTUBULE AFFINITY-REGULATING KINASE"/>
    <property type="match status" value="1"/>
</dbReference>
<dbReference type="eggNOG" id="KOG0588">
    <property type="taxonomic scope" value="Eukaryota"/>
</dbReference>
<dbReference type="PROSITE" id="PS00107">
    <property type="entry name" value="PROTEIN_KINASE_ATP"/>
    <property type="match status" value="1"/>
</dbReference>
<dbReference type="GO" id="GO:0000144">
    <property type="term" value="C:cellular bud neck septin ring"/>
    <property type="evidence" value="ECO:0007669"/>
    <property type="project" value="EnsemblFungi"/>
</dbReference>
<evidence type="ECO:0000256" key="2">
    <source>
        <dbReference type="ARBA" id="ARBA00010791"/>
    </source>
</evidence>
<evidence type="ECO:0000256" key="9">
    <source>
        <dbReference type="ARBA" id="ARBA00022840"/>
    </source>
</evidence>
<dbReference type="FunCoup" id="G8JWK3">
    <property type="interactions" value="554"/>
</dbReference>
<evidence type="ECO:0000256" key="5">
    <source>
        <dbReference type="ARBA" id="ARBA00022553"/>
    </source>
</evidence>
<feature type="region of interest" description="Disordered" evidence="13">
    <location>
        <begin position="641"/>
        <end position="709"/>
    </location>
</feature>
<keyword evidence="8" id="KW-0418">Kinase</keyword>
<evidence type="ECO:0000259" key="14">
    <source>
        <dbReference type="PROSITE" id="PS50011"/>
    </source>
</evidence>
<dbReference type="HOGENOM" id="CLU_004849_0_0_1"/>
<feature type="region of interest" description="Disordered" evidence="13">
    <location>
        <begin position="1287"/>
        <end position="1310"/>
    </location>
</feature>
<keyword evidence="7 12" id="KW-0547">Nucleotide-binding</keyword>
<dbReference type="SMART" id="SM00220">
    <property type="entry name" value="S_TKc"/>
    <property type="match status" value="1"/>
</dbReference>